<protein>
    <submittedName>
        <fullName evidence="3">Uncharacterized protein</fullName>
    </submittedName>
</protein>
<keyword evidence="5" id="KW-1185">Reference proteome</keyword>
<feature type="region of interest" description="Disordered" evidence="1">
    <location>
        <begin position="1"/>
        <end position="35"/>
    </location>
</feature>
<name>A0A375HU41_9BURK</name>
<evidence type="ECO:0000313" key="4">
    <source>
        <dbReference type="Proteomes" id="UP000255168"/>
    </source>
</evidence>
<dbReference type="EMBL" id="LT984807">
    <property type="protein sequence ID" value="SPD60240.1"/>
    <property type="molecule type" value="Genomic_DNA"/>
</dbReference>
<evidence type="ECO:0000256" key="1">
    <source>
        <dbReference type="SAM" id="MobiDB-lite"/>
    </source>
</evidence>
<geneLocation type="plasmid" evidence="3">
    <name>II</name>
</geneLocation>
<reference evidence="4 5" key="1">
    <citation type="submission" date="2018-01" db="EMBL/GenBank/DDBJ databases">
        <authorList>
            <person name="Clerissi C."/>
        </authorList>
    </citation>
    <scope>NUCLEOTIDE SEQUENCE [LARGE SCALE GENOMIC DNA]</scope>
    <source>
        <strain evidence="2">Cupriavidus taiwanensis STM 6082</strain>
        <strain evidence="3">Cupriavidus taiwanensis STM 6160</strain>
        <plasmid evidence="3">II</plasmid>
        <plasmid evidence="4">ii</plasmid>
    </source>
</reference>
<dbReference type="EMBL" id="OFTC01000033">
    <property type="protein sequence ID" value="SOZ38119.1"/>
    <property type="molecule type" value="Genomic_DNA"/>
</dbReference>
<proteinExistence type="predicted"/>
<accession>A0A375HU41</accession>
<evidence type="ECO:0000313" key="5">
    <source>
        <dbReference type="Proteomes" id="UP000256710"/>
    </source>
</evidence>
<geneLocation type="plasmid" evidence="4">
    <name>ii</name>
</geneLocation>
<keyword evidence="3" id="KW-0614">Plasmid</keyword>
<dbReference type="AlphaFoldDB" id="A0A375HU41"/>
<gene>
    <name evidence="2" type="ORF">CBM2605_B100070</name>
    <name evidence="3" type="ORF">CBM2607_MP20892</name>
</gene>
<sequence length="90" mass="9853">MRHGGLPRFGQTHRRDVEPTAHGQPDGPQTPLEKIVQRHLPATPVTPARPVPGDLWGTGVVQGLAAALCQRQVLTSTWQIQVNAPYQQFS</sequence>
<evidence type="ECO:0000313" key="2">
    <source>
        <dbReference type="EMBL" id="SOZ38119.1"/>
    </source>
</evidence>
<evidence type="ECO:0000313" key="3">
    <source>
        <dbReference type="EMBL" id="SPD60240.1"/>
    </source>
</evidence>
<organism evidence="3 4">
    <name type="scientific">Cupriavidus neocaledonicus</name>
    <dbReference type="NCBI Taxonomy" id="1040979"/>
    <lineage>
        <taxon>Bacteria</taxon>
        <taxon>Pseudomonadati</taxon>
        <taxon>Pseudomonadota</taxon>
        <taxon>Betaproteobacteria</taxon>
        <taxon>Burkholderiales</taxon>
        <taxon>Burkholderiaceae</taxon>
        <taxon>Cupriavidus</taxon>
    </lineage>
</organism>
<dbReference type="Proteomes" id="UP000255168">
    <property type="component" value="Plasmid II"/>
</dbReference>
<dbReference type="Proteomes" id="UP000256710">
    <property type="component" value="Unassembled WGS sequence"/>
</dbReference>